<reference evidence="1" key="1">
    <citation type="submission" date="2020-10" db="EMBL/GenBank/DDBJ databases">
        <authorList>
            <person name="Gilroy R."/>
        </authorList>
    </citation>
    <scope>NUCLEOTIDE SEQUENCE</scope>
    <source>
        <strain evidence="1">ChiSjej5B23-6657</strain>
    </source>
</reference>
<dbReference type="AlphaFoldDB" id="A0A9D1E9Q2"/>
<dbReference type="PANTHER" id="PTHR36848">
    <property type="entry name" value="DNA-BINDING PROTEIN (PUTATIVE SECRETED PROTEIN)-RELATED"/>
    <property type="match status" value="1"/>
</dbReference>
<sequence>MNETVQQLLNNQGENYILPFFWQHGETEEVLREYMAAIDASNIKAVCVESRPHPDFCGEKWWQDMDVILDEARKRHMKVWILDDSHFPTGFANGALKDYPDCYCRQSICCRAYDLSAEDCAGLTVSGGGQRKLHIGAEQIAHPNPFEKNMIENFVLKEPGRVFDDDRLFSLWAIRRDENADGFSDPAWRIDLAPMIADGELDWEVPEGNWKVYALHLTRNMGFHRTYINMMDASSCHVLIDAVYEPHWEHYEADFGATIAGFFSDEPELGNGHLYDWNDPYGHISDYPWSEELETDLAEKMHGDAGWMLSLLFENDADNDLTAKVRYAFMDSVSSLVRKDFSYQLGDWCRQHGVQYIGHVIEDNNHHSRTASSLGHYFRGLQGQDMSGIDDIGGQVYPQGEHDTYDQGMFQARNGEFYHFVLGKLGASAAAIEPAKEGRAMCEIFGNYGWQEGVRLEKYLADHFLVRGINHYVPHAFTAKDYPDPDCPPHFYAHGHNPQYRHFGWLMKYMNRVCNLISGGHHSAPVAVIYSGEGDWTGKYMNIDAIGAALTEHQIEYDIVPQDVFAIPEFYRTFIGNHVLKVNTQTYRAVVVPYMQYITKALAETITVLNSEGIPVLFADKAPEGICDTPAVSADGVKDSRTVETDAALIAAVKKYAKVLSVSDLAGAPELAGIAEVNFAPADVFLRCYHYLHNDGSSVYMLVNEGTEVWRGTVTFAAEKENDAAVYGYDAWENICYPADIDRTTGAWEIALEPLQSRMVIFDATAKAADIGTKLCLRAIDRLASASGEEIALAASSWKRSTCAGIDYPAFENTKEISLPDPLAEEEPEFSGFVRYENTLQVDEKLLANRDQRLLLEITDAHEGVEVFVNDQSLGIQIVPTYCFDLTDALVAGDNAIHIEVATTLERENYSVPQQMGLPKPEPKDPSGISGEVHLYLV</sequence>
<accession>A0A9D1E9Q2</accession>
<comment type="caution">
    <text evidence="1">The sequence shown here is derived from an EMBL/GenBank/DDBJ whole genome shotgun (WGS) entry which is preliminary data.</text>
</comment>
<dbReference type="InterPro" id="IPR008979">
    <property type="entry name" value="Galactose-bd-like_sf"/>
</dbReference>
<dbReference type="Gene3D" id="2.60.120.260">
    <property type="entry name" value="Galactose-binding domain-like"/>
    <property type="match status" value="1"/>
</dbReference>
<dbReference type="PANTHER" id="PTHR36848:SF2">
    <property type="entry name" value="SECRETED PROTEIN"/>
    <property type="match status" value="1"/>
</dbReference>
<evidence type="ECO:0000313" key="1">
    <source>
        <dbReference type="EMBL" id="HIR70920.1"/>
    </source>
</evidence>
<gene>
    <name evidence="1" type="ORF">IAA55_06540</name>
</gene>
<organism evidence="1 2">
    <name type="scientific">Candidatus Pullilachnospira gallistercoris</name>
    <dbReference type="NCBI Taxonomy" id="2840911"/>
    <lineage>
        <taxon>Bacteria</taxon>
        <taxon>Bacillati</taxon>
        <taxon>Bacillota</taxon>
        <taxon>Clostridia</taxon>
        <taxon>Lachnospirales</taxon>
        <taxon>Lachnospiraceae</taxon>
        <taxon>Lachnospiraceae incertae sedis</taxon>
        <taxon>Candidatus Pullilachnospira</taxon>
    </lineage>
</organism>
<proteinExistence type="predicted"/>
<dbReference type="Proteomes" id="UP000823912">
    <property type="component" value="Unassembled WGS sequence"/>
</dbReference>
<dbReference type="EMBL" id="DVHM01000103">
    <property type="protein sequence ID" value="HIR70920.1"/>
    <property type="molecule type" value="Genomic_DNA"/>
</dbReference>
<reference evidence="1" key="2">
    <citation type="journal article" date="2021" name="PeerJ">
        <title>Extensive microbial diversity within the chicken gut microbiome revealed by metagenomics and culture.</title>
        <authorList>
            <person name="Gilroy R."/>
            <person name="Ravi A."/>
            <person name="Getino M."/>
            <person name="Pursley I."/>
            <person name="Horton D.L."/>
            <person name="Alikhan N.F."/>
            <person name="Baker D."/>
            <person name="Gharbi K."/>
            <person name="Hall N."/>
            <person name="Watson M."/>
            <person name="Adriaenssens E.M."/>
            <person name="Foster-Nyarko E."/>
            <person name="Jarju S."/>
            <person name="Secka A."/>
            <person name="Antonio M."/>
            <person name="Oren A."/>
            <person name="Chaudhuri R.R."/>
            <person name="La Ragione R."/>
            <person name="Hildebrand F."/>
            <person name="Pallen M.J."/>
        </authorList>
    </citation>
    <scope>NUCLEOTIDE SEQUENCE</scope>
    <source>
        <strain evidence="1">ChiSjej5B23-6657</strain>
    </source>
</reference>
<dbReference type="InterPro" id="IPR053161">
    <property type="entry name" value="Ulvan_degrading_GH"/>
</dbReference>
<evidence type="ECO:0008006" key="3">
    <source>
        <dbReference type="Google" id="ProtNLM"/>
    </source>
</evidence>
<dbReference type="SUPFAM" id="SSF49785">
    <property type="entry name" value="Galactose-binding domain-like"/>
    <property type="match status" value="1"/>
</dbReference>
<name>A0A9D1E9Q2_9FIRM</name>
<protein>
    <recommendedName>
        <fullName evidence="3">Glycoside hydrolase family 2</fullName>
    </recommendedName>
</protein>
<evidence type="ECO:0000313" key="2">
    <source>
        <dbReference type="Proteomes" id="UP000823912"/>
    </source>
</evidence>